<gene>
    <name evidence="3" type="ORF">BYL167_LOCUS52304</name>
    <name evidence="2" type="ORF">GIL414_LOCUS18833</name>
</gene>
<dbReference type="PANTHER" id="PTHR15691:SF6">
    <property type="entry name" value="WASH COMPLEX SUBUNIT 5"/>
    <property type="match status" value="1"/>
</dbReference>
<dbReference type="GO" id="GO:0071203">
    <property type="term" value="C:WASH complex"/>
    <property type="evidence" value="ECO:0007669"/>
    <property type="project" value="InterPro"/>
</dbReference>
<proteinExistence type="inferred from homology"/>
<evidence type="ECO:0000313" key="2">
    <source>
        <dbReference type="EMBL" id="CAF4137407.1"/>
    </source>
</evidence>
<dbReference type="AlphaFoldDB" id="A0A8S2R0E8"/>
<reference evidence="2" key="1">
    <citation type="submission" date="2021-02" db="EMBL/GenBank/DDBJ databases">
        <authorList>
            <person name="Nowell W R."/>
        </authorList>
    </citation>
    <scope>NUCLEOTIDE SEQUENCE</scope>
</reference>
<comment type="caution">
    <text evidence="2">The sequence shown here is derived from an EMBL/GenBank/DDBJ whole genome shotgun (WGS) entry which is preliminary data.</text>
</comment>
<name>A0A8S2R0E8_9BILA</name>
<evidence type="ECO:0000256" key="1">
    <source>
        <dbReference type="ARBA" id="ARBA00006224"/>
    </source>
</evidence>
<dbReference type="GO" id="GO:0005768">
    <property type="term" value="C:endosome"/>
    <property type="evidence" value="ECO:0007669"/>
    <property type="project" value="TreeGrafter"/>
</dbReference>
<dbReference type="Proteomes" id="UP000681720">
    <property type="component" value="Unassembled WGS sequence"/>
</dbReference>
<dbReference type="EMBL" id="CAJOBH010168774">
    <property type="protein sequence ID" value="CAF4903939.1"/>
    <property type="molecule type" value="Genomic_DNA"/>
</dbReference>
<organism evidence="2 4">
    <name type="scientific">Rotaria magnacalcarata</name>
    <dbReference type="NCBI Taxonomy" id="392030"/>
    <lineage>
        <taxon>Eukaryota</taxon>
        <taxon>Metazoa</taxon>
        <taxon>Spiralia</taxon>
        <taxon>Gnathifera</taxon>
        <taxon>Rotifera</taxon>
        <taxon>Eurotatoria</taxon>
        <taxon>Bdelloidea</taxon>
        <taxon>Philodinida</taxon>
        <taxon>Philodinidae</taxon>
        <taxon>Rotaria</taxon>
    </lineage>
</organism>
<protein>
    <recommendedName>
        <fullName evidence="5">WASH complex subunit strumpellin</fullName>
    </recommendedName>
</protein>
<dbReference type="Pfam" id="PF10266">
    <property type="entry name" value="Strumpellin"/>
    <property type="match status" value="1"/>
</dbReference>
<dbReference type="GO" id="GO:0051125">
    <property type="term" value="P:regulation of actin nucleation"/>
    <property type="evidence" value="ECO:0007669"/>
    <property type="project" value="TreeGrafter"/>
</dbReference>
<sequence>MGRLVREILRVTDPRATFYAEQRNTWYDIRTKQPVVDILLFKKLRRAVGSFGLSGLDRLLSFMIVKELQLLTGIIQTIFQNKESSDMLDSFMRQLTPIDSIIAQPNRVYTNSVAKGASAWPTLSTHLMKVGQMQLLRQQIAHELTAAAKYDSKYLFYALKAFNDSFLQDIQQVYTNSSTQPNESADTMNELLYELGPLLESVGMNDVLQRVYISAQNHFLLIPLLVLYTISQVPRMITLKYLKNQMLTSGSSSSSGKRELDCSAFVIAIYTLTKQYHSDLIDDYLTCLCQFIKSHIEQAGSQKLVDFPLEAINMLDFLTMFIHYGDLPIKALEQRLPAYICDEFRTI</sequence>
<dbReference type="Proteomes" id="UP000681967">
    <property type="component" value="Unassembled WGS sequence"/>
</dbReference>
<evidence type="ECO:0000313" key="4">
    <source>
        <dbReference type="Proteomes" id="UP000681720"/>
    </source>
</evidence>
<dbReference type="PANTHER" id="PTHR15691">
    <property type="entry name" value="WASH COMPLEX SUBUNIT 5"/>
    <property type="match status" value="1"/>
</dbReference>
<evidence type="ECO:0008006" key="5">
    <source>
        <dbReference type="Google" id="ProtNLM"/>
    </source>
</evidence>
<dbReference type="EMBL" id="CAJOBJ010009400">
    <property type="protein sequence ID" value="CAF4137407.1"/>
    <property type="molecule type" value="Genomic_DNA"/>
</dbReference>
<dbReference type="InterPro" id="IPR019393">
    <property type="entry name" value="WASH_strumpellin"/>
</dbReference>
<evidence type="ECO:0000313" key="3">
    <source>
        <dbReference type="EMBL" id="CAF4903939.1"/>
    </source>
</evidence>
<dbReference type="GO" id="GO:0030041">
    <property type="term" value="P:actin filament polymerization"/>
    <property type="evidence" value="ECO:0007669"/>
    <property type="project" value="TreeGrafter"/>
</dbReference>
<accession>A0A8S2R0E8</accession>
<dbReference type="GO" id="GO:0140285">
    <property type="term" value="P:endosome fission"/>
    <property type="evidence" value="ECO:0007669"/>
    <property type="project" value="TreeGrafter"/>
</dbReference>
<comment type="similarity">
    <text evidence="1">Belongs to the strumpellin family.</text>
</comment>
<dbReference type="GO" id="GO:0007032">
    <property type="term" value="P:endosome organization"/>
    <property type="evidence" value="ECO:0007669"/>
    <property type="project" value="TreeGrafter"/>
</dbReference>